<dbReference type="AlphaFoldDB" id="F6HAC0"/>
<dbReference type="InParanoid" id="F6HAC0"/>
<gene>
    <name evidence="1" type="ordered locus">VIT_06s0009g00550</name>
</gene>
<dbReference type="HOGENOM" id="CLU_3421764_0_0_1"/>
<accession>F6HAC0</accession>
<sequence>MIEYHVFQYKEPSYGRKIFITACR</sequence>
<protein>
    <submittedName>
        <fullName evidence="1">Uncharacterized protein</fullName>
    </submittedName>
</protein>
<proteinExistence type="predicted"/>
<reference evidence="2" key="1">
    <citation type="journal article" date="2007" name="Nature">
        <title>The grapevine genome sequence suggests ancestral hexaploidization in major angiosperm phyla.</title>
        <authorList>
            <consortium name="The French-Italian Public Consortium for Grapevine Genome Characterization."/>
            <person name="Jaillon O."/>
            <person name="Aury J.-M."/>
            <person name="Noel B."/>
            <person name="Policriti A."/>
            <person name="Clepet C."/>
            <person name="Casagrande A."/>
            <person name="Choisne N."/>
            <person name="Aubourg S."/>
            <person name="Vitulo N."/>
            <person name="Jubin C."/>
            <person name="Vezzi A."/>
            <person name="Legeai F."/>
            <person name="Hugueney P."/>
            <person name="Dasilva C."/>
            <person name="Horner D."/>
            <person name="Mica E."/>
            <person name="Jublot D."/>
            <person name="Poulain J."/>
            <person name="Bruyere C."/>
            <person name="Billault A."/>
            <person name="Segurens B."/>
            <person name="Gouyvenoux M."/>
            <person name="Ugarte E."/>
            <person name="Cattonaro F."/>
            <person name="Anthouard V."/>
            <person name="Vico V."/>
            <person name="Del Fabbro C."/>
            <person name="Alaux M."/>
            <person name="Di Gaspero G."/>
            <person name="Dumas V."/>
            <person name="Felice N."/>
            <person name="Paillard S."/>
            <person name="Juman I."/>
            <person name="Moroldo M."/>
            <person name="Scalabrin S."/>
            <person name="Canaguier A."/>
            <person name="Le Clainche I."/>
            <person name="Malacrida G."/>
            <person name="Durand E."/>
            <person name="Pesole G."/>
            <person name="Laucou V."/>
            <person name="Chatelet P."/>
            <person name="Merdinoglu D."/>
            <person name="Delledonne M."/>
            <person name="Pezzotti M."/>
            <person name="Lecharny A."/>
            <person name="Scarpelli C."/>
            <person name="Artiguenave F."/>
            <person name="Pe M.E."/>
            <person name="Valle G."/>
            <person name="Morgante M."/>
            <person name="Caboche M."/>
            <person name="Adam-Blondon A.-F."/>
            <person name="Weissenbach J."/>
            <person name="Quetier F."/>
            <person name="Wincker P."/>
        </authorList>
    </citation>
    <scope>NUCLEOTIDE SEQUENCE [LARGE SCALE GENOMIC DNA]</scope>
    <source>
        <strain evidence="2">cv. Pinot noir / PN40024</strain>
    </source>
</reference>
<name>F6HAC0_VITVI</name>
<evidence type="ECO:0000313" key="2">
    <source>
        <dbReference type="Proteomes" id="UP000009183"/>
    </source>
</evidence>
<keyword evidence="2" id="KW-1185">Reference proteome</keyword>
<dbReference type="EMBL" id="FN595504">
    <property type="protein sequence ID" value="CCB49199.1"/>
    <property type="molecule type" value="Genomic_DNA"/>
</dbReference>
<evidence type="ECO:0000313" key="1">
    <source>
        <dbReference type="EMBL" id="CCB49199.1"/>
    </source>
</evidence>
<dbReference type="Proteomes" id="UP000009183">
    <property type="component" value="Chromosome 6"/>
</dbReference>
<organism evidence="1 2">
    <name type="scientific">Vitis vinifera</name>
    <name type="common">Grape</name>
    <dbReference type="NCBI Taxonomy" id="29760"/>
    <lineage>
        <taxon>Eukaryota</taxon>
        <taxon>Viridiplantae</taxon>
        <taxon>Streptophyta</taxon>
        <taxon>Embryophyta</taxon>
        <taxon>Tracheophyta</taxon>
        <taxon>Spermatophyta</taxon>
        <taxon>Magnoliopsida</taxon>
        <taxon>eudicotyledons</taxon>
        <taxon>Gunneridae</taxon>
        <taxon>Pentapetalae</taxon>
        <taxon>rosids</taxon>
        <taxon>Vitales</taxon>
        <taxon>Vitaceae</taxon>
        <taxon>Viteae</taxon>
        <taxon>Vitis</taxon>
    </lineage>
</organism>
<dbReference type="PaxDb" id="29760-VIT_06s0009g00550.t01"/>